<dbReference type="Gene3D" id="3.90.180.10">
    <property type="entry name" value="Medium-chain alcohol dehydrogenases, catalytic domain"/>
    <property type="match status" value="1"/>
</dbReference>
<dbReference type="InterPro" id="IPR049900">
    <property type="entry name" value="PKS_mFAS_DH"/>
</dbReference>
<dbReference type="InterPro" id="IPR016039">
    <property type="entry name" value="Thiolase-like"/>
</dbReference>
<evidence type="ECO:0000256" key="2">
    <source>
        <dbReference type="ARBA" id="ARBA00022450"/>
    </source>
</evidence>
<gene>
    <name evidence="10" type="ORF">DICPUDRAFT_56948</name>
</gene>
<dbReference type="InterPro" id="IPR013968">
    <property type="entry name" value="PKS_KR"/>
</dbReference>
<dbReference type="KEGG" id="dpp:DICPUDRAFT_56948"/>
<dbReference type="PANTHER" id="PTHR45681:SF6">
    <property type="entry name" value="POLYKETIDE SYNTHASE 37"/>
    <property type="match status" value="1"/>
</dbReference>
<dbReference type="EMBL" id="GL871181">
    <property type="protein sequence ID" value="EGC32665.1"/>
    <property type="molecule type" value="Genomic_DNA"/>
</dbReference>
<comment type="cofactor">
    <cofactor evidence="1">
        <name>pantetheine 4'-phosphate</name>
        <dbReference type="ChEBI" id="CHEBI:47942"/>
    </cofactor>
</comment>
<dbReference type="InterPro" id="IPR016035">
    <property type="entry name" value="Acyl_Trfase/lysoPLipase"/>
</dbReference>
<dbReference type="Gene3D" id="3.10.129.110">
    <property type="entry name" value="Polyketide synthase dehydratase"/>
    <property type="match status" value="1"/>
</dbReference>
<dbReference type="GO" id="GO:0010629">
    <property type="term" value="P:negative regulation of gene expression"/>
    <property type="evidence" value="ECO:0007669"/>
    <property type="project" value="EnsemblProtists"/>
</dbReference>
<dbReference type="Pfam" id="PF00698">
    <property type="entry name" value="Acyl_transf_1"/>
    <property type="match status" value="1"/>
</dbReference>
<dbReference type="GO" id="GO:0004315">
    <property type="term" value="F:3-oxoacyl-[acyl-carrier-protein] synthase activity"/>
    <property type="evidence" value="ECO:0007669"/>
    <property type="project" value="InterPro"/>
</dbReference>
<dbReference type="InterPro" id="IPR029063">
    <property type="entry name" value="SAM-dependent_MTases_sf"/>
</dbReference>
<dbReference type="Pfam" id="PF00109">
    <property type="entry name" value="ketoacyl-synt"/>
    <property type="match status" value="1"/>
</dbReference>
<dbReference type="InterPro" id="IPR036291">
    <property type="entry name" value="NAD(P)-bd_dom_sf"/>
</dbReference>
<dbReference type="GO" id="GO:0019505">
    <property type="term" value="P:resorcinol metabolic process"/>
    <property type="evidence" value="ECO:0007669"/>
    <property type="project" value="EnsemblProtists"/>
</dbReference>
<dbReference type="Gene3D" id="3.30.70.3290">
    <property type="match status" value="1"/>
</dbReference>
<dbReference type="InterPro" id="IPR020843">
    <property type="entry name" value="ER"/>
</dbReference>
<feature type="region of interest" description="N-terminal hotdog fold" evidence="5">
    <location>
        <begin position="931"/>
        <end position="1066"/>
    </location>
</feature>
<keyword evidence="11" id="KW-1185">Reference proteome</keyword>
<dbReference type="Gene3D" id="3.40.47.10">
    <property type="match status" value="3"/>
</dbReference>
<dbReference type="InterPro" id="IPR001227">
    <property type="entry name" value="Ac_transferase_dom_sf"/>
</dbReference>
<dbReference type="SUPFAM" id="SSF53901">
    <property type="entry name" value="Thiolase-like"/>
    <property type="match status" value="2"/>
</dbReference>
<evidence type="ECO:0000313" key="10">
    <source>
        <dbReference type="EMBL" id="EGC32665.1"/>
    </source>
</evidence>
<dbReference type="OMA" id="KDVQHYT"/>
<dbReference type="STRING" id="5786.F0ZTQ4"/>
<dbReference type="SMART" id="SM00825">
    <property type="entry name" value="PKS_KS"/>
    <property type="match status" value="1"/>
</dbReference>
<dbReference type="Pfam" id="PF08242">
    <property type="entry name" value="Methyltransf_12"/>
    <property type="match status" value="1"/>
</dbReference>
<dbReference type="CDD" id="cd05195">
    <property type="entry name" value="enoyl_red"/>
    <property type="match status" value="1"/>
</dbReference>
<accession>F0ZTQ4</accession>
<dbReference type="GO" id="GO:0031152">
    <property type="term" value="P:aggregation involved in sorocarp development"/>
    <property type="evidence" value="ECO:0007669"/>
    <property type="project" value="EnsemblProtists"/>
</dbReference>
<dbReference type="SUPFAM" id="SSF53335">
    <property type="entry name" value="S-adenosyl-L-methionine-dependent methyltransferases"/>
    <property type="match status" value="1"/>
</dbReference>
<dbReference type="Pfam" id="PF16197">
    <property type="entry name" value="KAsynt_C_assoc"/>
    <property type="match status" value="1"/>
</dbReference>
<dbReference type="SMART" id="SM00829">
    <property type="entry name" value="PKS_ER"/>
    <property type="match status" value="1"/>
</dbReference>
<evidence type="ECO:0000256" key="1">
    <source>
        <dbReference type="ARBA" id="ARBA00001957"/>
    </source>
</evidence>
<dbReference type="InterPro" id="IPR012328">
    <property type="entry name" value="Chalcone/stilbene_synt_C"/>
</dbReference>
<evidence type="ECO:0000259" key="9">
    <source>
        <dbReference type="PROSITE" id="PS52019"/>
    </source>
</evidence>
<dbReference type="Pfam" id="PF13602">
    <property type="entry name" value="ADH_zinc_N_2"/>
    <property type="match status" value="1"/>
</dbReference>
<dbReference type="SMART" id="SM00827">
    <property type="entry name" value="PKS_AT"/>
    <property type="match status" value="1"/>
</dbReference>
<dbReference type="InterPro" id="IPR049552">
    <property type="entry name" value="PKS_DH_N"/>
</dbReference>
<protein>
    <submittedName>
        <fullName evidence="10">Uncharacterized protein</fullName>
    </submittedName>
</protein>
<evidence type="ECO:0000256" key="6">
    <source>
        <dbReference type="SAM" id="MobiDB-lite"/>
    </source>
</evidence>
<evidence type="ECO:0000256" key="3">
    <source>
        <dbReference type="ARBA" id="ARBA00022553"/>
    </source>
</evidence>
<evidence type="ECO:0000256" key="4">
    <source>
        <dbReference type="ARBA" id="ARBA00022679"/>
    </source>
</evidence>
<dbReference type="InterPro" id="IPR001099">
    <property type="entry name" value="Chalcone/stilbene_synt_N"/>
</dbReference>
<dbReference type="Pfam" id="PF14765">
    <property type="entry name" value="PS-DH"/>
    <property type="match status" value="1"/>
</dbReference>
<dbReference type="VEuPathDB" id="AmoebaDB:DICPUDRAFT_56948"/>
<keyword evidence="4" id="KW-0808">Transferase</keyword>
<dbReference type="InterPro" id="IPR036736">
    <property type="entry name" value="ACP-like_sf"/>
</dbReference>
<name>F0ZTQ4_DICPU</name>
<dbReference type="GeneID" id="10508510"/>
<evidence type="ECO:0000256" key="5">
    <source>
        <dbReference type="PROSITE-ProRule" id="PRU01363"/>
    </source>
</evidence>
<dbReference type="CDD" id="cd00831">
    <property type="entry name" value="CHS_like"/>
    <property type="match status" value="1"/>
</dbReference>
<dbReference type="Pfam" id="PF23297">
    <property type="entry name" value="ACP_SdgA_C"/>
    <property type="match status" value="1"/>
</dbReference>
<dbReference type="OrthoDB" id="329835at2759"/>
<dbReference type="GO" id="GO:0007165">
    <property type="term" value="P:signal transduction"/>
    <property type="evidence" value="ECO:0007669"/>
    <property type="project" value="EnsemblProtists"/>
</dbReference>
<dbReference type="Gene3D" id="1.10.1200.10">
    <property type="entry name" value="ACP-like"/>
    <property type="match status" value="1"/>
</dbReference>
<dbReference type="InterPro" id="IPR018201">
    <property type="entry name" value="Ketoacyl_synth_AS"/>
</dbReference>
<dbReference type="InterPro" id="IPR020841">
    <property type="entry name" value="PKS_Beta-ketoAc_synthase_dom"/>
</dbReference>
<dbReference type="InterPro" id="IPR014043">
    <property type="entry name" value="Acyl_transferase_dom"/>
</dbReference>
<dbReference type="FunFam" id="3.40.47.10:FF:000025">
    <property type="entry name" value="Chalcone synthase 2"/>
    <property type="match status" value="1"/>
</dbReference>
<dbReference type="Pfam" id="PF02797">
    <property type="entry name" value="Chal_sti_synt_C"/>
    <property type="match status" value="1"/>
</dbReference>
<dbReference type="Pfam" id="PF08659">
    <property type="entry name" value="KR"/>
    <property type="match status" value="1"/>
</dbReference>
<dbReference type="eggNOG" id="KOG1202">
    <property type="taxonomic scope" value="Eukaryota"/>
</dbReference>
<dbReference type="GO" id="GO:0010628">
    <property type="term" value="P:positive regulation of gene expression"/>
    <property type="evidence" value="ECO:0007669"/>
    <property type="project" value="EnsemblProtists"/>
</dbReference>
<organism evidence="10 11">
    <name type="scientific">Dictyostelium purpureum</name>
    <name type="common">Slime mold</name>
    <dbReference type="NCBI Taxonomy" id="5786"/>
    <lineage>
        <taxon>Eukaryota</taxon>
        <taxon>Amoebozoa</taxon>
        <taxon>Evosea</taxon>
        <taxon>Eumycetozoa</taxon>
        <taxon>Dictyostelia</taxon>
        <taxon>Dictyosteliales</taxon>
        <taxon>Dictyosteliaceae</taxon>
        <taxon>Dictyostelium</taxon>
    </lineage>
</organism>
<dbReference type="Pfam" id="PF02801">
    <property type="entry name" value="Ketoacyl-synt_C"/>
    <property type="match status" value="1"/>
</dbReference>
<dbReference type="InterPro" id="IPR013154">
    <property type="entry name" value="ADH-like_N"/>
</dbReference>
<dbReference type="PROSITE" id="PS00606">
    <property type="entry name" value="KS3_1"/>
    <property type="match status" value="1"/>
</dbReference>
<dbReference type="InterPro" id="IPR057326">
    <property type="entry name" value="KR_dom"/>
</dbReference>
<proteinExistence type="predicted"/>
<dbReference type="InterPro" id="IPR014030">
    <property type="entry name" value="Ketoacyl_synth_N"/>
</dbReference>
<dbReference type="PROSITE" id="PS52004">
    <property type="entry name" value="KS3_2"/>
    <property type="match status" value="1"/>
</dbReference>
<sequence>MHNNINNSLPKDIAVIGIGLRLPGNSNNPESLWNNLLESFDAITQVPKDRWASSYKDMNLINNKYGGFLQDSQWKNFDPLFFGISPAEAPFIDPQQRLLLSIVWESLEDAHIKPESLRGSNTGVFVGVSNIDYSKMVFQDNYKIAPYTITGTNTSLNSNRISYCYDFRGPSMTVDTACSSSLISVGLGVQAIQSGECDLAVCGGVNALFDPTTSIAFSKLGVLNENGRCNTFSDQANGYVRSEGAGVVLLKSLSQAEKDGDRIYGVIKGVSTNEDGSLNKNSLTTPSTESQSNNINNAMKKSTLSPNDIYYIEAHGTGTKVGDPIEVQSISNVFSKDRNQVEDIEPLFIGSFKSNIGHLESAAGIASLIKVCLMLKNRILVPSINCSKLNPAIPFDNYKIKVVREVQMFPNNKTINIGINSFGFGGSNCHLIIQEYNKPTDIKCNTLIRDSDNNNKNYLIPFSMNSKISLEKYINLIKNNNYHEYIFFKDFVKYQILSKQYTLSNRMTIIANDWQSLIKSSNETYSHQEFRNQTVAITDGSITDLVSSNEPILVYVFCGQGPQWNGMMKTLYRTEPVFKNSVDYIDQVLSKYFGYSIFQKFSSISDNDDSINHPVIAQPSLFLLQIGLVELFKYWGIFPSISIGHSFGEVSSYYLSGLISLETVCRIVYVRSFYQNQTMGTGKMLVCSISNEQWLSEYSTLFSDLEIACINSSDSIVVTGNELRLKEFANILNESQIFNTFLRSPCSFHSSKQEIIKDSIFSELVNVESKESTEIPLFSTVTGELVNEPLSATTIYENVRKPVLFKNSIESLIKFYHQQQPSQQRQLIFIEIAPHPTLGSLIKKTIQESVVPFKTQPLIIAPLNRKENQDISIKKLISQLYFNGINIDFKFQLDQDENQDSSFKETTNSLPRYQWDDSEEYWAEPSQSKKNRLEGPSSTLLGYKIIYSFPVYQTVLDLQNSNFSYLLDHIVAGKPVFPGAGYIDIINQFFVQTSDIPLSNEIISIESIQFLQPLMLNQHKLTTLQSLFEPTKKSSFSVSFFSKDEKDDQIWVNTCKAKVTLEPMELSQNRVEDLELLKSQCNITQLDKKDLYDKISKDLGLFYNDAFQIVQSIHTGVNCSFATLQMPESNVTHSSILNSCFLDNCFHGLLTLINEKGSYVVESVNSIAIFLENISVDSVNSPFYLETKIIKSSPFSTEGTCRLFNKQGKLILSIGKFTIKSTNLKPKVINQLETPLNETFSIEWQSKDSPIPPAKESPIKLDSLELFNKSTILKDQDFEIYCSCLIFNQLVQYNPLFKVLATNFIQDQQDDANEENYCLSIMKELGISIDYQRFFFRILKIVKLNFSNLLSNQKEIDQLKDSIKSKFYGNSNSEDLEFQCIEKVSNIIPKLLFENDKQSSMTLFENSLLTKFYGQSISTRFYLEYVASLVLESIKPIVREKRVFKILEIGAGTGSLSNIVLEKLNKFLSINSDKNIIVEYNFTDISSSFIIGLQETMVTKYPNISFKFSVLDLEKDIKDQDFFYSDYDIVLMAYVIHAVSNITFAVKQIYNLLSPRGWLLCIEPKANIVFSDLVFGCFGQWWNYQDSIRTSHCSLESEQWKQVLSENGFPMNSFIGSLESNSHSFIIHSQKESITQIKSSSKLSIEKISFVVNENQKLMEPLLNDANTISMNPVEIIKLNQLDVEKLSISSVVFFMVGLELMETYKEELYQFIQLLNQLSLSNFNGKVVLVTKQSFLTSRNYFSRSLVAIARSAMNEYSNLDIVSIDLDSNDYNLNSLLVPIQSRFSDNEFIYKKGILFVSRFFKNNSKLLLSSQSFETNDNNMYQTTLSDLSIIRKAKDELSNNEIEIKVKSVGINFKDNLFYKGLLPQEIFRKGDINNPPFGLECSGIISRIGNGVTEFKVGDQVFGFARHSLGSHVITNKDLVIKKPESITWDQAASIPVVYCTAYYSLFNIAHLNDNNESVLIHSATGGVGLASLNLLKMKKFENVYATVGSEEKKQYLESNYSFIKSIFSTRTKEYSGQLENKVDVILNTLSGDFIESNFKSLKSFGRLIDISVTHIYANQQIGLGNFKSDHLYTAVDLERLIDEKPLLLKSILSKVTNEIDNGNLELIKINQFNSSEVKTAVESLSNRSHIGKIVVSNCENMVSSSESRIQKKKYDLKLDSTILITGQSGLSIPLIEWLLTHSIDSVSNVVIISKSPMKWKLQNLVFKFKNVKFNYIQADISNYDEIYASLKSLPDLPPIKSVFHLAACYNDVPMNQVTMDTIESVHNPKVCGSINLHRLSISLGWNLSHFILFSSITGITGYPDQSVYNSANIILDALSNHRRVMGLPSFAINLGPMKGEGKVSDVKAIKKLFKSRGLPSLSLNKLFGLLEVVINNPLKAAIPSQFICSPIDFNNYLDTFKNMNTKLSHLSSDSISKDKEKERELLSDSVSIKDKVLEKVSELLSIPISKINMDTSLKMYGLDSLLSVQFKSWVDNQFEKGLINHLELSSITVNSFIEKVNTKFGGSSVQKQPITIVKVIETPTATQTTVPAIELPQKPVNIKTLSCPLSIKTPILLPSNELSVPLFKSTASSPELSMTTPPIVNIRNLNNSILDTPPLESRKNHVRLITSNIHAPSQLQTIHQPKQQLAFKTNNNAFILGLGNSVPGEPISQEKLKESISNDFSNDPKTNEKVKRIFEQSHIKTRYLVRDYTKEENSIKYRSKESITDVNEAFKDCVPDLAEKACTKAIADWGGNKEDITHIMSVSSTGVIIPDVNFKLIDKLQLNQDIERVSLNMMGCLAGLSSLRTASSLAKASPRNRVLVVCTEICSLHFNNTGGGDQMVASSIFADGAAAYIVGCSPKINETPFFEVIQSINRATPNTENAMVWDLQKEGWNLGLASSIPHVIGEGIEKFVNDLLYKAKSQVSSLSPKECEFLIHTGGKSILMNIENALGIDPKMNKHTWDIYHAYGNMSSASVIFVLDHARKSKNLPTYSISLAFGPGLAFEGCLLRNLV</sequence>
<feature type="region of interest" description="C-terminal hotdog fold" evidence="5">
    <location>
        <begin position="1082"/>
        <end position="1228"/>
    </location>
</feature>
<dbReference type="GO" id="GO:0043327">
    <property type="term" value="P:chemotaxis to cAMP"/>
    <property type="evidence" value="ECO:0007669"/>
    <property type="project" value="EnsemblProtists"/>
</dbReference>
<dbReference type="PROSITE" id="PS50075">
    <property type="entry name" value="CARRIER"/>
    <property type="match status" value="1"/>
</dbReference>
<dbReference type="Pfam" id="PF21089">
    <property type="entry name" value="PKS_DH_N"/>
    <property type="match status" value="1"/>
</dbReference>
<feature type="active site" description="Proton acceptor; for dehydratase activity" evidence="5">
    <location>
        <position position="969"/>
    </location>
</feature>
<feature type="domain" description="PKS/mFAS DH" evidence="9">
    <location>
        <begin position="931"/>
        <end position="1228"/>
    </location>
</feature>
<feature type="domain" description="Carrier" evidence="7">
    <location>
        <begin position="2434"/>
        <end position="2511"/>
    </location>
</feature>
<dbReference type="InterPro" id="IPR032821">
    <property type="entry name" value="PKS_assoc"/>
</dbReference>
<dbReference type="GO" id="GO:0044671">
    <property type="term" value="P:sorocarp spore cell differentiation"/>
    <property type="evidence" value="ECO:0007669"/>
    <property type="project" value="EnsemblProtists"/>
</dbReference>
<keyword evidence="2" id="KW-0596">Phosphopantetheine</keyword>
<dbReference type="InterPro" id="IPR011032">
    <property type="entry name" value="GroES-like_sf"/>
</dbReference>
<dbReference type="GO" id="GO:0016491">
    <property type="term" value="F:oxidoreductase activity"/>
    <property type="evidence" value="ECO:0007669"/>
    <property type="project" value="InterPro"/>
</dbReference>
<dbReference type="SUPFAM" id="SSF52151">
    <property type="entry name" value="FabD/lysophospholipase-like"/>
    <property type="match status" value="1"/>
</dbReference>
<dbReference type="Gene3D" id="3.40.50.150">
    <property type="entry name" value="Vaccinia Virus protein VP39"/>
    <property type="match status" value="1"/>
</dbReference>
<evidence type="ECO:0000259" key="8">
    <source>
        <dbReference type="PROSITE" id="PS52004"/>
    </source>
</evidence>
<dbReference type="CDD" id="cd00833">
    <property type="entry name" value="PKS"/>
    <property type="match status" value="1"/>
</dbReference>
<dbReference type="Proteomes" id="UP000001064">
    <property type="component" value="Unassembled WGS sequence"/>
</dbReference>
<evidence type="ECO:0000313" key="11">
    <source>
        <dbReference type="Proteomes" id="UP000001064"/>
    </source>
</evidence>
<feature type="domain" description="Ketosynthase family 3 (KS3)" evidence="8">
    <location>
        <begin position="10"/>
        <end position="435"/>
    </location>
</feature>
<dbReference type="InterPro" id="IPR009081">
    <property type="entry name" value="PP-bd_ACP"/>
</dbReference>
<keyword evidence="3" id="KW-0597">Phosphoprotein</keyword>
<dbReference type="InterPro" id="IPR049551">
    <property type="entry name" value="PKS_DH_C"/>
</dbReference>
<dbReference type="InterPro" id="IPR042104">
    <property type="entry name" value="PKS_dehydratase_sf"/>
</dbReference>
<dbReference type="InterPro" id="IPR014031">
    <property type="entry name" value="Ketoacyl_synth_C"/>
</dbReference>
<dbReference type="PANTHER" id="PTHR45681">
    <property type="entry name" value="POLYKETIDE SYNTHASE 44-RELATED"/>
    <property type="match status" value="1"/>
</dbReference>
<dbReference type="InterPro" id="IPR050444">
    <property type="entry name" value="Polyketide_Synthase"/>
</dbReference>
<dbReference type="Gene3D" id="3.40.366.10">
    <property type="entry name" value="Malonyl-Coenzyme A Acyl Carrier Protein, domain 2"/>
    <property type="match status" value="1"/>
</dbReference>
<dbReference type="InterPro" id="IPR013217">
    <property type="entry name" value="Methyltransf_12"/>
</dbReference>
<dbReference type="SMART" id="SM00822">
    <property type="entry name" value="PKS_KR"/>
    <property type="match status" value="1"/>
</dbReference>
<dbReference type="GO" id="GO:0106070">
    <property type="term" value="P:regulation of adenylate cyclase-activating G protein-coupled receptor signaling pathway"/>
    <property type="evidence" value="ECO:0007669"/>
    <property type="project" value="EnsemblProtists"/>
</dbReference>
<dbReference type="RefSeq" id="XP_003290798.1">
    <property type="nucleotide sequence ID" value="XM_003290750.1"/>
</dbReference>
<feature type="region of interest" description="Disordered" evidence="6">
    <location>
        <begin position="275"/>
        <end position="294"/>
    </location>
</feature>
<reference evidence="11" key="1">
    <citation type="journal article" date="2011" name="Genome Biol.">
        <title>Comparative genomics of the social amoebae Dictyostelium discoideum and Dictyostelium purpureum.</title>
        <authorList>
            <consortium name="US DOE Joint Genome Institute (JGI-PGF)"/>
            <person name="Sucgang R."/>
            <person name="Kuo A."/>
            <person name="Tian X."/>
            <person name="Salerno W."/>
            <person name="Parikh A."/>
            <person name="Feasley C.L."/>
            <person name="Dalin E."/>
            <person name="Tu H."/>
            <person name="Huang E."/>
            <person name="Barry K."/>
            <person name="Lindquist E."/>
            <person name="Shapiro H."/>
            <person name="Bruce D."/>
            <person name="Schmutz J."/>
            <person name="Salamov A."/>
            <person name="Fey P."/>
            <person name="Gaudet P."/>
            <person name="Anjard C."/>
            <person name="Babu M.M."/>
            <person name="Basu S."/>
            <person name="Bushmanova Y."/>
            <person name="van der Wel H."/>
            <person name="Katoh-Kurasawa M."/>
            <person name="Dinh C."/>
            <person name="Coutinho P.M."/>
            <person name="Saito T."/>
            <person name="Elias M."/>
            <person name="Schaap P."/>
            <person name="Kay R.R."/>
            <person name="Henrissat B."/>
            <person name="Eichinger L."/>
            <person name="Rivero F."/>
            <person name="Putnam N.H."/>
            <person name="West C.M."/>
            <person name="Loomis W.F."/>
            <person name="Chisholm R.L."/>
            <person name="Shaulsky G."/>
            <person name="Strassmann J.E."/>
            <person name="Queller D.C."/>
            <person name="Kuspa A."/>
            <person name="Grigoriev I.V."/>
        </authorList>
    </citation>
    <scope>NUCLEOTIDE SEQUENCE [LARGE SCALE GENOMIC DNA]</scope>
    <source>
        <strain evidence="11">QSDP1</strain>
    </source>
</reference>
<dbReference type="CDD" id="cd08954">
    <property type="entry name" value="KR_1_FAS_SDR_x"/>
    <property type="match status" value="1"/>
</dbReference>
<dbReference type="SUPFAM" id="SSF51735">
    <property type="entry name" value="NAD(P)-binding Rossmann-fold domains"/>
    <property type="match status" value="2"/>
</dbReference>
<dbReference type="GO" id="GO:0006633">
    <property type="term" value="P:fatty acid biosynthetic process"/>
    <property type="evidence" value="ECO:0000318"/>
    <property type="project" value="GO_Central"/>
</dbReference>
<dbReference type="Pfam" id="PF08240">
    <property type="entry name" value="ADH_N"/>
    <property type="match status" value="1"/>
</dbReference>
<dbReference type="GO" id="GO:0004312">
    <property type="term" value="F:fatty acid synthase activity"/>
    <property type="evidence" value="ECO:0000318"/>
    <property type="project" value="GO_Central"/>
</dbReference>
<dbReference type="PROSITE" id="PS52019">
    <property type="entry name" value="PKS_MFAS_DH"/>
    <property type="match status" value="1"/>
</dbReference>
<dbReference type="SUPFAM" id="SSF47336">
    <property type="entry name" value="ACP-like"/>
    <property type="match status" value="1"/>
</dbReference>
<dbReference type="GO" id="GO:0030639">
    <property type="term" value="P:polyketide biosynthetic process"/>
    <property type="evidence" value="ECO:0007669"/>
    <property type="project" value="EnsemblProtists"/>
</dbReference>
<dbReference type="GO" id="GO:0031149">
    <property type="term" value="P:sorocarp stalk cell differentiation"/>
    <property type="evidence" value="ECO:0007669"/>
    <property type="project" value="EnsemblProtists"/>
</dbReference>
<feature type="active site" description="Proton donor; for dehydratase activity" evidence="5">
    <location>
        <position position="1143"/>
    </location>
</feature>
<dbReference type="Gene3D" id="3.40.50.720">
    <property type="entry name" value="NAD(P)-binding Rossmann-like Domain"/>
    <property type="match status" value="2"/>
</dbReference>
<dbReference type="CDD" id="cd02440">
    <property type="entry name" value="AdoMet_MTases"/>
    <property type="match status" value="1"/>
</dbReference>
<dbReference type="Pfam" id="PF00195">
    <property type="entry name" value="Chal_sti_synt_N"/>
    <property type="match status" value="1"/>
</dbReference>
<dbReference type="SUPFAM" id="SSF50129">
    <property type="entry name" value="GroES-like"/>
    <property type="match status" value="1"/>
</dbReference>
<evidence type="ECO:0000259" key="7">
    <source>
        <dbReference type="PROSITE" id="PS50075"/>
    </source>
</evidence>
<dbReference type="InParanoid" id="F0ZTQ4"/>